<dbReference type="InterPro" id="IPR013221">
    <property type="entry name" value="Mur_ligase_cen"/>
</dbReference>
<keyword evidence="3 7" id="KW-0133">Cell shape</keyword>
<comment type="PTM">
    <text evidence="7">Carboxylation is probably crucial for Mg(2+) binding and, consequently, for the gamma-phosphate positioning of ATP.</text>
</comment>
<comment type="catalytic activity">
    <reaction evidence="7">
        <text>UDP-N-acetyl-alpha-D-muramoyl-L-alanyl-D-glutamate + meso-2,6-diaminopimelate + ATP = UDP-N-acetyl-alpha-D-muramoyl-L-alanyl-gamma-D-glutamyl-meso-2,6-diaminopimelate + ADP + phosphate + H(+)</text>
        <dbReference type="Rhea" id="RHEA:23676"/>
        <dbReference type="ChEBI" id="CHEBI:15378"/>
        <dbReference type="ChEBI" id="CHEBI:30616"/>
        <dbReference type="ChEBI" id="CHEBI:43474"/>
        <dbReference type="ChEBI" id="CHEBI:57791"/>
        <dbReference type="ChEBI" id="CHEBI:83900"/>
        <dbReference type="ChEBI" id="CHEBI:83905"/>
        <dbReference type="ChEBI" id="CHEBI:456216"/>
        <dbReference type="EC" id="6.3.2.13"/>
    </reaction>
</comment>
<feature type="domain" description="Mur ligase C-terminal" evidence="10">
    <location>
        <begin position="346"/>
        <end position="472"/>
    </location>
</feature>
<feature type="binding site" evidence="7">
    <location>
        <position position="395"/>
    </location>
    <ligand>
        <name>meso-2,6-diaminopimelate</name>
        <dbReference type="ChEBI" id="CHEBI:57791"/>
    </ligand>
</feature>
<keyword evidence="4 7" id="KW-0573">Peptidoglycan synthesis</keyword>
<feature type="domain" description="Mur ligase central" evidence="11">
    <location>
        <begin position="116"/>
        <end position="323"/>
    </location>
</feature>
<dbReference type="InterPro" id="IPR036615">
    <property type="entry name" value="Mur_ligase_C_dom_sf"/>
</dbReference>
<evidence type="ECO:0000256" key="1">
    <source>
        <dbReference type="ARBA" id="ARBA00005898"/>
    </source>
</evidence>
<dbReference type="PANTHER" id="PTHR23135:SF4">
    <property type="entry name" value="UDP-N-ACETYLMURAMOYL-L-ALANYL-D-GLUTAMATE--2,6-DIAMINOPIMELATE LIGASE MURE HOMOLOG, CHLOROPLASTIC"/>
    <property type="match status" value="1"/>
</dbReference>
<dbReference type="RefSeq" id="WP_345341604.1">
    <property type="nucleotide sequence ID" value="NZ_BAABLI010000029.1"/>
</dbReference>
<evidence type="ECO:0000256" key="6">
    <source>
        <dbReference type="ARBA" id="ARBA00023316"/>
    </source>
</evidence>
<feature type="binding site" evidence="7">
    <location>
        <position position="27"/>
    </location>
    <ligand>
        <name>UDP-N-acetyl-alpha-D-muramoyl-L-alanyl-D-glutamate</name>
        <dbReference type="ChEBI" id="CHEBI:83900"/>
    </ligand>
</feature>
<keyword evidence="7" id="KW-0460">Magnesium</keyword>
<evidence type="ECO:0000256" key="5">
    <source>
        <dbReference type="ARBA" id="ARBA00023306"/>
    </source>
</evidence>
<dbReference type="SUPFAM" id="SSF53623">
    <property type="entry name" value="MurD-like peptide ligases, catalytic domain"/>
    <property type="match status" value="1"/>
</dbReference>
<dbReference type="Gene3D" id="3.40.1390.10">
    <property type="entry name" value="MurE/MurF, N-terminal domain"/>
    <property type="match status" value="1"/>
</dbReference>
<dbReference type="InterPro" id="IPR036565">
    <property type="entry name" value="Mur-like_cat_sf"/>
</dbReference>
<dbReference type="Pfam" id="PF01225">
    <property type="entry name" value="Mur_ligase"/>
    <property type="match status" value="1"/>
</dbReference>
<dbReference type="InterPro" id="IPR035911">
    <property type="entry name" value="MurE/MurF_N"/>
</dbReference>
<dbReference type="SUPFAM" id="SSF63418">
    <property type="entry name" value="MurE/MurF N-terminal domain"/>
    <property type="match status" value="1"/>
</dbReference>
<dbReference type="Gene3D" id="3.40.1190.10">
    <property type="entry name" value="Mur-like, catalytic domain"/>
    <property type="match status" value="1"/>
</dbReference>
<feature type="binding site" evidence="7">
    <location>
        <begin position="419"/>
        <end position="422"/>
    </location>
    <ligand>
        <name>meso-2,6-diaminopimelate</name>
        <dbReference type="ChEBI" id="CHEBI:57791"/>
    </ligand>
</feature>
<gene>
    <name evidence="7" type="primary">murE</name>
    <name evidence="12" type="ORF">ACFSJ3_16255</name>
</gene>
<evidence type="ECO:0000313" key="12">
    <source>
        <dbReference type="EMBL" id="MFD2097546.1"/>
    </source>
</evidence>
<evidence type="ECO:0000256" key="4">
    <source>
        <dbReference type="ARBA" id="ARBA00022984"/>
    </source>
</evidence>
<proteinExistence type="inferred from homology"/>
<dbReference type="InterPro" id="IPR004101">
    <property type="entry name" value="Mur_ligase_C"/>
</dbReference>
<dbReference type="GO" id="GO:0008765">
    <property type="term" value="F:UDP-N-acetylmuramoylalanyl-D-glutamate-2,6-diaminopimelate ligase activity"/>
    <property type="evidence" value="ECO:0007669"/>
    <property type="project" value="UniProtKB-EC"/>
</dbReference>
<dbReference type="NCBIfam" id="NF001126">
    <property type="entry name" value="PRK00139.1-4"/>
    <property type="match status" value="1"/>
</dbReference>
<evidence type="ECO:0000256" key="8">
    <source>
        <dbReference type="RuleBase" id="RU004135"/>
    </source>
</evidence>
<evidence type="ECO:0000259" key="9">
    <source>
        <dbReference type="Pfam" id="PF01225"/>
    </source>
</evidence>
<accession>A0ABW4XPR2</accession>
<feature type="short sequence motif" description="Meso-diaminopimelate recognition motif" evidence="7">
    <location>
        <begin position="419"/>
        <end position="422"/>
    </location>
</feature>
<feature type="binding site" evidence="7">
    <location>
        <position position="193"/>
    </location>
    <ligand>
        <name>UDP-N-acetyl-alpha-D-muramoyl-L-alanyl-D-glutamate</name>
        <dbReference type="ChEBI" id="CHEBI:83900"/>
    </ligand>
</feature>
<comment type="subcellular location">
    <subcellularLocation>
        <location evidence="7 8">Cytoplasm</location>
    </subcellularLocation>
</comment>
<sequence length="500" mass="53879">MAQLADLIKDFPVELPALALAQMHLDSRRIKPGDLFVAIQGHEIDGRRFISQAIAAGAAAILSHGDVAELIWHSAEQGQKAQKVPEVRLPELNSRLPALASAFYDNPGAAMDIVGVTGTNGKSSVCAMVAQLADQVNGGGAMVGTLGWGRFDQVHETANTTPDAVVFQQILRQLADEQVTTLGIEVSSHGLVQGRVDAVPIKTAVFTNLSREHLDYHGDMDSYFEAKKRLFVLPGLAHAVVNVDSNEGRILTTQISTEVSLCAVGAIDSVREVGSEHFIGYRNLSRFADGLRCELESSWGSADFYLPLLGDFNLDNFLCAAGALCLNGAAFEAVITAAAKLKPAAGRMELFHKEGLPALVVDYAHTPDALEKALLASRHHCRGQLWCVFGCGGDRDKGKRPLMAKVAEAHAEQLIVTADNPRTEPQAQITSDILRGLSEHAPVSVIEDRTKAITEAFRQAANEDLILVAGKGHEDYQVVGEQVLTHDDRLIARQLLEEAI</sequence>
<evidence type="ECO:0000256" key="2">
    <source>
        <dbReference type="ARBA" id="ARBA00022618"/>
    </source>
</evidence>
<organism evidence="12 13">
    <name type="scientific">Corallincola platygyrae</name>
    <dbReference type="NCBI Taxonomy" id="1193278"/>
    <lineage>
        <taxon>Bacteria</taxon>
        <taxon>Pseudomonadati</taxon>
        <taxon>Pseudomonadota</taxon>
        <taxon>Gammaproteobacteria</taxon>
        <taxon>Alteromonadales</taxon>
        <taxon>Psychromonadaceae</taxon>
        <taxon>Corallincola</taxon>
    </lineage>
</organism>
<evidence type="ECO:0000256" key="3">
    <source>
        <dbReference type="ARBA" id="ARBA00022960"/>
    </source>
</evidence>
<reference evidence="13" key="1">
    <citation type="journal article" date="2019" name="Int. J. Syst. Evol. Microbiol.">
        <title>The Global Catalogue of Microorganisms (GCM) 10K type strain sequencing project: providing services to taxonomists for standard genome sequencing and annotation.</title>
        <authorList>
            <consortium name="The Broad Institute Genomics Platform"/>
            <consortium name="The Broad Institute Genome Sequencing Center for Infectious Disease"/>
            <person name="Wu L."/>
            <person name="Ma J."/>
        </authorList>
    </citation>
    <scope>NUCLEOTIDE SEQUENCE [LARGE SCALE GENOMIC DNA]</scope>
    <source>
        <strain evidence="13">CGMCC 1.10992</strain>
    </source>
</reference>
<keyword evidence="5 7" id="KW-0131">Cell cycle</keyword>
<evidence type="ECO:0000313" key="13">
    <source>
        <dbReference type="Proteomes" id="UP001597380"/>
    </source>
</evidence>
<comment type="caution">
    <text evidence="7">Lacks conserved residue(s) required for the propagation of feature annotation.</text>
</comment>
<feature type="modified residue" description="N6-carboxylysine" evidence="7">
    <location>
        <position position="227"/>
    </location>
</feature>
<feature type="binding site" evidence="7">
    <location>
        <begin position="160"/>
        <end position="161"/>
    </location>
    <ligand>
        <name>UDP-N-acetyl-alpha-D-muramoyl-L-alanyl-D-glutamate</name>
        <dbReference type="ChEBI" id="CHEBI:83900"/>
    </ligand>
</feature>
<comment type="similarity">
    <text evidence="1 7">Belongs to the MurCDEF family. MurE subfamily.</text>
</comment>
<evidence type="ECO:0000259" key="10">
    <source>
        <dbReference type="Pfam" id="PF02875"/>
    </source>
</evidence>
<feature type="binding site" evidence="7">
    <location>
        <position position="25"/>
    </location>
    <ligand>
        <name>UDP-N-acetyl-alpha-D-muramoyl-L-alanyl-D-glutamate</name>
        <dbReference type="ChEBI" id="CHEBI:83900"/>
    </ligand>
</feature>
<feature type="binding site" evidence="7">
    <location>
        <position position="187"/>
    </location>
    <ligand>
        <name>UDP-N-acetyl-alpha-D-muramoyl-L-alanyl-D-glutamate</name>
        <dbReference type="ChEBI" id="CHEBI:83900"/>
    </ligand>
</feature>
<feature type="domain" description="Mur ligase N-terminal catalytic" evidence="9">
    <location>
        <begin position="23"/>
        <end position="104"/>
    </location>
</feature>
<dbReference type="EMBL" id="JBHUHT010000025">
    <property type="protein sequence ID" value="MFD2097546.1"/>
    <property type="molecule type" value="Genomic_DNA"/>
</dbReference>
<dbReference type="Proteomes" id="UP001597380">
    <property type="component" value="Unassembled WGS sequence"/>
</dbReference>
<dbReference type="HAMAP" id="MF_00208">
    <property type="entry name" value="MurE"/>
    <property type="match status" value="1"/>
</dbReference>
<feature type="binding site" evidence="7">
    <location>
        <position position="474"/>
    </location>
    <ligand>
        <name>meso-2,6-diaminopimelate</name>
        <dbReference type="ChEBI" id="CHEBI:57791"/>
    </ligand>
</feature>
<dbReference type="InterPro" id="IPR000713">
    <property type="entry name" value="Mur_ligase_N"/>
</dbReference>
<keyword evidence="7" id="KW-0547">Nucleotide-binding</keyword>
<keyword evidence="7" id="KW-0067">ATP-binding</keyword>
<feature type="binding site" evidence="7">
    <location>
        <begin position="118"/>
        <end position="124"/>
    </location>
    <ligand>
        <name>ATP</name>
        <dbReference type="ChEBI" id="CHEBI:30616"/>
    </ligand>
</feature>
<feature type="binding site" evidence="7">
    <location>
        <position position="159"/>
    </location>
    <ligand>
        <name>UDP-N-acetyl-alpha-D-muramoyl-L-alanyl-D-glutamate</name>
        <dbReference type="ChEBI" id="CHEBI:83900"/>
    </ligand>
</feature>
<protein>
    <recommendedName>
        <fullName evidence="7">UDP-N-acetylmuramoyl-L-alanyl-D-glutamate--2,6-diaminopimelate ligase</fullName>
        <ecNumber evidence="7">6.3.2.13</ecNumber>
    </recommendedName>
    <alternativeName>
        <fullName evidence="7">Meso-A2pm-adding enzyme</fullName>
    </alternativeName>
    <alternativeName>
        <fullName evidence="7">Meso-diaminopimelate-adding enzyme</fullName>
    </alternativeName>
    <alternativeName>
        <fullName evidence="7">UDP-MurNAc-L-Ala-D-Glu:meso-diaminopimelate ligase</fullName>
    </alternativeName>
    <alternativeName>
        <fullName evidence="7">UDP-MurNAc-tripeptide synthetase</fullName>
    </alternativeName>
    <alternativeName>
        <fullName evidence="7">UDP-N-acetylmuramyl-tripeptide synthetase</fullName>
    </alternativeName>
</protein>
<keyword evidence="2 7" id="KW-0132">Cell division</keyword>
<evidence type="ECO:0000256" key="7">
    <source>
        <dbReference type="HAMAP-Rule" id="MF_00208"/>
    </source>
</evidence>
<feature type="binding site" evidence="7">
    <location>
        <position position="195"/>
    </location>
    <ligand>
        <name>UDP-N-acetyl-alpha-D-muramoyl-L-alanyl-D-glutamate</name>
        <dbReference type="ChEBI" id="CHEBI:83900"/>
    </ligand>
</feature>
<dbReference type="Gene3D" id="3.90.190.20">
    <property type="entry name" value="Mur ligase, C-terminal domain"/>
    <property type="match status" value="1"/>
</dbReference>
<dbReference type="SUPFAM" id="SSF53244">
    <property type="entry name" value="MurD-like peptide ligases, peptide-binding domain"/>
    <property type="match status" value="1"/>
</dbReference>
<keyword evidence="7" id="KW-0963">Cytoplasm</keyword>
<comment type="cofactor">
    <cofactor evidence="7">
        <name>Mg(2+)</name>
        <dbReference type="ChEBI" id="CHEBI:18420"/>
    </cofactor>
</comment>
<feature type="binding site" evidence="7">
    <location>
        <position position="470"/>
    </location>
    <ligand>
        <name>meso-2,6-diaminopimelate</name>
        <dbReference type="ChEBI" id="CHEBI:57791"/>
    </ligand>
</feature>
<keyword evidence="13" id="KW-1185">Reference proteome</keyword>
<dbReference type="Pfam" id="PF02875">
    <property type="entry name" value="Mur_ligase_C"/>
    <property type="match status" value="1"/>
</dbReference>
<dbReference type="NCBIfam" id="TIGR01085">
    <property type="entry name" value="murE"/>
    <property type="match status" value="1"/>
</dbReference>
<evidence type="ECO:0000259" key="11">
    <source>
        <dbReference type="Pfam" id="PF08245"/>
    </source>
</evidence>
<dbReference type="Pfam" id="PF08245">
    <property type="entry name" value="Mur_ligase_M"/>
    <property type="match status" value="1"/>
</dbReference>
<dbReference type="InterPro" id="IPR005761">
    <property type="entry name" value="UDP-N-AcMur-Glu-dNH2Pim_ligase"/>
</dbReference>
<name>A0ABW4XPR2_9GAMM</name>
<dbReference type="PANTHER" id="PTHR23135">
    <property type="entry name" value="MUR LIGASE FAMILY MEMBER"/>
    <property type="match status" value="1"/>
</dbReference>
<comment type="function">
    <text evidence="7">Catalyzes the addition of meso-diaminopimelic acid to the nucleotide precursor UDP-N-acetylmuramoyl-L-alanyl-D-glutamate (UMAG) in the biosynthesis of bacterial cell-wall peptidoglycan.</text>
</comment>
<comment type="pathway">
    <text evidence="7 8">Cell wall biogenesis; peptidoglycan biosynthesis.</text>
</comment>
<comment type="caution">
    <text evidence="12">The sequence shown here is derived from an EMBL/GenBank/DDBJ whole genome shotgun (WGS) entry which is preliminary data.</text>
</comment>
<keyword evidence="7 12" id="KW-0436">Ligase</keyword>
<keyword evidence="6 7" id="KW-0961">Cell wall biogenesis/degradation</keyword>
<dbReference type="EC" id="6.3.2.13" evidence="7"/>